<dbReference type="Pfam" id="PF18573">
    <property type="entry name" value="BclA_C"/>
    <property type="match status" value="1"/>
</dbReference>
<evidence type="ECO:0000313" key="3">
    <source>
        <dbReference type="Proteomes" id="UP000029518"/>
    </source>
</evidence>
<dbReference type="HOGENOM" id="CLU_001074_5_2_9"/>
<dbReference type="InterPro" id="IPR041415">
    <property type="entry name" value="BclA_C"/>
</dbReference>
<keyword evidence="2" id="KW-0176">Collagen</keyword>
<dbReference type="Proteomes" id="UP000029518">
    <property type="component" value="Chromosome"/>
</dbReference>
<sequence length="149" mass="15103">MTGATGATGATGVFSSSYAYIYNTSAQTVAVEADIIFDSNSTLIGFTHTPNTAQLIVQNAGVYAVLFNNTAVEPNQFTLFQNGAPVTGGVYGSGAGTQSNPGMVIITASPGDVITLRNNSSAAAITLQTLAGGTQVNSNASILIYRLGS</sequence>
<reference evidence="2" key="1">
    <citation type="submission" date="2014-08" db="EMBL/GenBank/DDBJ databases">
        <title>Comparative genomics of the Paenibacillus odorifer group.</title>
        <authorList>
            <person name="den Bakker H.C."/>
            <person name="Tsai Y.-C.Y.-C."/>
            <person name="Martin N."/>
            <person name="Korlach J."/>
            <person name="Wiedmann M."/>
        </authorList>
    </citation>
    <scope>NUCLEOTIDE SEQUENCE [LARGE SCALE GENOMIC DNA]</scope>
    <source>
        <strain evidence="2">DSM 13188</strain>
    </source>
</reference>
<gene>
    <name evidence="2" type="ORF">PBOR_20780</name>
</gene>
<dbReference type="Gene3D" id="2.60.120.40">
    <property type="match status" value="1"/>
</dbReference>
<keyword evidence="3" id="KW-1185">Reference proteome</keyword>
<proteinExistence type="predicted"/>
<evidence type="ECO:0000313" key="2">
    <source>
        <dbReference type="EMBL" id="AIQ59094.1"/>
    </source>
</evidence>
<dbReference type="KEGG" id="pbd:PBOR_20780"/>
<name>A0A089MRH8_PAEBO</name>
<accession>A0A089MRH8</accession>
<dbReference type="InterPro" id="IPR008983">
    <property type="entry name" value="Tumour_necrosis_fac-like_dom"/>
</dbReference>
<organism evidence="2 3">
    <name type="scientific">Paenibacillus borealis</name>
    <dbReference type="NCBI Taxonomy" id="160799"/>
    <lineage>
        <taxon>Bacteria</taxon>
        <taxon>Bacillati</taxon>
        <taxon>Bacillota</taxon>
        <taxon>Bacilli</taxon>
        <taxon>Bacillales</taxon>
        <taxon>Paenibacillaceae</taxon>
        <taxon>Paenibacillus</taxon>
    </lineage>
</organism>
<evidence type="ECO:0000259" key="1">
    <source>
        <dbReference type="Pfam" id="PF18573"/>
    </source>
</evidence>
<feature type="domain" description="BclA C-terminal" evidence="1">
    <location>
        <begin position="19"/>
        <end position="132"/>
    </location>
</feature>
<dbReference type="EMBL" id="CP009285">
    <property type="protein sequence ID" value="AIQ59094.1"/>
    <property type="molecule type" value="Genomic_DNA"/>
</dbReference>
<protein>
    <submittedName>
        <fullName evidence="2">Triple helix repeat-containing collagen</fullName>
    </submittedName>
</protein>
<dbReference type="AlphaFoldDB" id="A0A089MRH8"/>